<dbReference type="PROSITE" id="PS51832">
    <property type="entry name" value="HD_GYP"/>
    <property type="match status" value="1"/>
</dbReference>
<dbReference type="Proteomes" id="UP000243333">
    <property type="component" value="Unassembled WGS sequence"/>
</dbReference>
<feature type="domain" description="HD-GYP" evidence="1">
    <location>
        <begin position="39"/>
        <end position="234"/>
    </location>
</feature>
<dbReference type="InterPro" id="IPR052020">
    <property type="entry name" value="Cyclic_di-GMP/3'3'-cGAMP_PDE"/>
</dbReference>
<dbReference type="OrthoDB" id="9804747at2"/>
<evidence type="ECO:0000259" key="1">
    <source>
        <dbReference type="PROSITE" id="PS51832"/>
    </source>
</evidence>
<dbReference type="PANTHER" id="PTHR45228">
    <property type="entry name" value="CYCLIC DI-GMP PHOSPHODIESTERASE TM_0186-RELATED"/>
    <property type="match status" value="1"/>
</dbReference>
<dbReference type="InterPro" id="IPR006675">
    <property type="entry name" value="HDIG_dom"/>
</dbReference>
<name>A0A1G7JSY3_9FIRM</name>
<dbReference type="SMART" id="SM00471">
    <property type="entry name" value="HDc"/>
    <property type="match status" value="1"/>
</dbReference>
<dbReference type="STRING" id="1123285.SAMN05660235_01039"/>
<dbReference type="AlphaFoldDB" id="A0A1G7JSY3"/>
<dbReference type="NCBIfam" id="TIGR00277">
    <property type="entry name" value="HDIG"/>
    <property type="match status" value="1"/>
</dbReference>
<dbReference type="SUPFAM" id="SSF109604">
    <property type="entry name" value="HD-domain/PDEase-like"/>
    <property type="match status" value="1"/>
</dbReference>
<dbReference type="PANTHER" id="PTHR45228:SF4">
    <property type="entry name" value="LIPOPROTEIN"/>
    <property type="match status" value="1"/>
</dbReference>
<proteinExistence type="predicted"/>
<dbReference type="RefSeq" id="WP_093688766.1">
    <property type="nucleotide sequence ID" value="NZ_FNBU01000006.1"/>
</dbReference>
<dbReference type="InterPro" id="IPR037522">
    <property type="entry name" value="HD_GYP_dom"/>
</dbReference>
<keyword evidence="3" id="KW-1185">Reference proteome</keyword>
<evidence type="ECO:0000313" key="3">
    <source>
        <dbReference type="Proteomes" id="UP000243333"/>
    </source>
</evidence>
<dbReference type="Gene3D" id="1.10.3210.10">
    <property type="entry name" value="Hypothetical protein af1432"/>
    <property type="match status" value="1"/>
</dbReference>
<dbReference type="EMBL" id="FNBU01000006">
    <property type="protein sequence ID" value="SDF28043.1"/>
    <property type="molecule type" value="Genomic_DNA"/>
</dbReference>
<sequence>MLVGNDDNKLWLGLDDAGAWLEDLLADKTRIGHGIDSPREVFLSAVIKALVNALEARDRYIYRHSAGVAVLAGKIASKLVWSEKEAYYIELASLLHDIGKIGMPDAVLGKPGSLTPEEWELMRRHPDIGADIIADIPGMVSVADIVRHHHERWDGRGYPAGLAGAAIPLGARIVAVADSFQAMVSDRPYRARRSAIQAMQEIKAAAGSQFDPAVVEAFIDVFNEYCDHKKQATGG</sequence>
<protein>
    <submittedName>
        <fullName evidence="2">HDIG domain-containing protein</fullName>
    </submittedName>
</protein>
<gene>
    <name evidence="2" type="ORF">SAMN05660235_01039</name>
</gene>
<evidence type="ECO:0000313" key="2">
    <source>
        <dbReference type="EMBL" id="SDF28043.1"/>
    </source>
</evidence>
<dbReference type="Pfam" id="PF13487">
    <property type="entry name" value="HD_5"/>
    <property type="match status" value="1"/>
</dbReference>
<accession>A0A1G7JSY3</accession>
<reference evidence="3" key="1">
    <citation type="submission" date="2016-10" db="EMBL/GenBank/DDBJ databases">
        <authorList>
            <person name="Varghese N."/>
            <person name="Submissions S."/>
        </authorList>
    </citation>
    <scope>NUCLEOTIDE SEQUENCE [LARGE SCALE GENOMIC DNA]</scope>
    <source>
        <strain evidence="3">DSM 23256</strain>
    </source>
</reference>
<dbReference type="CDD" id="cd00077">
    <property type="entry name" value="HDc"/>
    <property type="match status" value="1"/>
</dbReference>
<dbReference type="InterPro" id="IPR003607">
    <property type="entry name" value="HD/PDEase_dom"/>
</dbReference>
<organism evidence="2 3">
    <name type="scientific">Sporolituus thermophilus DSM 23256</name>
    <dbReference type="NCBI Taxonomy" id="1123285"/>
    <lineage>
        <taxon>Bacteria</taxon>
        <taxon>Bacillati</taxon>
        <taxon>Bacillota</taxon>
        <taxon>Negativicutes</taxon>
        <taxon>Selenomonadales</taxon>
        <taxon>Sporomusaceae</taxon>
        <taxon>Sporolituus</taxon>
    </lineage>
</organism>